<organism evidence="7 8">
    <name type="scientific">Sediminibacillus dalangtanensis</name>
    <dbReference type="NCBI Taxonomy" id="2729421"/>
    <lineage>
        <taxon>Bacteria</taxon>
        <taxon>Bacillati</taxon>
        <taxon>Bacillota</taxon>
        <taxon>Bacilli</taxon>
        <taxon>Bacillales</taxon>
        <taxon>Bacillaceae</taxon>
        <taxon>Sediminibacillus</taxon>
    </lineage>
</organism>
<feature type="transmembrane region" description="Helical" evidence="6">
    <location>
        <begin position="153"/>
        <end position="173"/>
    </location>
</feature>
<dbReference type="CDD" id="cd13124">
    <property type="entry name" value="MATE_SpoVB_like"/>
    <property type="match status" value="1"/>
</dbReference>
<evidence type="ECO:0000256" key="3">
    <source>
        <dbReference type="ARBA" id="ARBA00022692"/>
    </source>
</evidence>
<evidence type="ECO:0000256" key="1">
    <source>
        <dbReference type="ARBA" id="ARBA00004651"/>
    </source>
</evidence>
<feature type="transmembrane region" description="Helical" evidence="6">
    <location>
        <begin position="72"/>
        <end position="91"/>
    </location>
</feature>
<reference evidence="7 8" key="1">
    <citation type="submission" date="2019-12" db="EMBL/GenBank/DDBJ databases">
        <title>The whole genome sequencing of a strain isolated from a Mars analog, Dalangtan Playa.</title>
        <authorList>
            <person name="Huang T."/>
        </authorList>
    </citation>
    <scope>NUCLEOTIDE SEQUENCE [LARGE SCALE GENOMIC DNA]</scope>
    <source>
        <strain evidence="7 8">DP4-553-S</strain>
    </source>
</reference>
<accession>A0ABX7VWB5</accession>
<dbReference type="InterPro" id="IPR050833">
    <property type="entry name" value="Poly_Biosynth_Transport"/>
</dbReference>
<dbReference type="PANTHER" id="PTHR30250:SF29">
    <property type="entry name" value="POLYSACCHARIDE BIOSYNTHESIS PROTEIN C-TERMINAL DOMAIN-CONTAINING PROTEIN"/>
    <property type="match status" value="1"/>
</dbReference>
<dbReference type="InterPro" id="IPR024923">
    <property type="entry name" value="PG_synth_SpoVB"/>
</dbReference>
<dbReference type="PIRSF" id="PIRSF038958">
    <property type="entry name" value="PG_synth_SpoVB"/>
    <property type="match status" value="1"/>
</dbReference>
<evidence type="ECO:0000313" key="8">
    <source>
        <dbReference type="Proteomes" id="UP000665043"/>
    </source>
</evidence>
<evidence type="ECO:0000256" key="4">
    <source>
        <dbReference type="ARBA" id="ARBA00022989"/>
    </source>
</evidence>
<evidence type="ECO:0000256" key="5">
    <source>
        <dbReference type="ARBA" id="ARBA00023136"/>
    </source>
</evidence>
<feature type="transmembrane region" description="Helical" evidence="6">
    <location>
        <begin position="111"/>
        <end position="132"/>
    </location>
</feature>
<feature type="transmembrane region" description="Helical" evidence="6">
    <location>
        <begin position="417"/>
        <end position="438"/>
    </location>
</feature>
<name>A0ABX7VWB5_9BACI</name>
<comment type="subcellular location">
    <subcellularLocation>
        <location evidence="1">Cell membrane</location>
        <topology evidence="1">Multi-pass membrane protein</topology>
    </subcellularLocation>
</comment>
<dbReference type="Pfam" id="PF01943">
    <property type="entry name" value="Polysacc_synt"/>
    <property type="match status" value="1"/>
</dbReference>
<keyword evidence="2" id="KW-1003">Cell membrane</keyword>
<gene>
    <name evidence="7" type="ORF">ERJ70_19475</name>
</gene>
<dbReference type="Proteomes" id="UP000665043">
    <property type="component" value="Chromosome"/>
</dbReference>
<evidence type="ECO:0000256" key="6">
    <source>
        <dbReference type="SAM" id="Phobius"/>
    </source>
</evidence>
<evidence type="ECO:0000256" key="2">
    <source>
        <dbReference type="ARBA" id="ARBA00022475"/>
    </source>
</evidence>
<feature type="transmembrane region" description="Helical" evidence="6">
    <location>
        <begin position="185"/>
        <end position="205"/>
    </location>
</feature>
<feature type="transmembrane region" description="Helical" evidence="6">
    <location>
        <begin position="226"/>
        <end position="244"/>
    </location>
</feature>
<proteinExistence type="predicted"/>
<dbReference type="EMBL" id="CP046956">
    <property type="protein sequence ID" value="QTN01268.1"/>
    <property type="molecule type" value="Genomic_DNA"/>
</dbReference>
<feature type="transmembrane region" description="Helical" evidence="6">
    <location>
        <begin position="468"/>
        <end position="492"/>
    </location>
</feature>
<keyword evidence="5 6" id="KW-0472">Membrane</keyword>
<dbReference type="InterPro" id="IPR002797">
    <property type="entry name" value="Polysacc_synth"/>
</dbReference>
<keyword evidence="4 6" id="KW-1133">Transmembrane helix</keyword>
<keyword evidence="8" id="KW-1185">Reference proteome</keyword>
<feature type="transmembrane region" description="Helical" evidence="6">
    <location>
        <begin position="386"/>
        <end position="405"/>
    </location>
</feature>
<feature type="transmembrane region" description="Helical" evidence="6">
    <location>
        <begin position="250"/>
        <end position="270"/>
    </location>
</feature>
<evidence type="ECO:0000313" key="7">
    <source>
        <dbReference type="EMBL" id="QTN01268.1"/>
    </source>
</evidence>
<keyword evidence="3 6" id="KW-0812">Transmembrane</keyword>
<dbReference type="PANTHER" id="PTHR30250">
    <property type="entry name" value="PST FAMILY PREDICTED COLANIC ACID TRANSPORTER"/>
    <property type="match status" value="1"/>
</dbReference>
<sequence length="594" mass="65440">MVIGVEPFFSNYVLYKSRRVNVILFHLYGYGKGYRYAIIAEEFLIWALAILYDAKDEIMEEIQPTKQMFKGALLLTAAGLISKILSAGYRIPLQNITGDVGFYIYQQIYPFLGMAFMLSLYGFPAAISKLVAEERERGFPLSFRSFYGPIISLLVTINLLLFGALFALAPQIAMAMGDSRLTDPLRIAAVPFLFIPFSSIGRGVFQGLNDMKPTAVSQVVEQVVRVTVILVVAIVLVNQGRNLYEIGSGTAAGSLMGACAAVLVLSFLFIRERPWQMPQSDASVPWRKYIRTILLYGMFICLNYMMFLLIQFADAFTLVPNLLDYGMTRQQAMEWKGVFDRGQPLVQLGTVLGSSLALALVPTVTKQQLQERPGELSDHVKSAWNFSLLIAAGAAVGLITIFPYANILLFEDTAGTGSLQILALSILFTSLALTLSSILQGLGDIRLTAGIVLLGVACKWLLNELLVPMWGIGGSAVATVLAVSIILLLNFFQLKRRLPCVRLLHFRWSALGISLVGMVLFLYGLDRSLGKIILGGPRIDYVAYTLIACLGGAAIYIFLLIRLHAFNEKELEALPLGRYLIGLNKGGNKHGKQR</sequence>
<feature type="transmembrane region" description="Helical" evidence="6">
    <location>
        <begin position="34"/>
        <end position="52"/>
    </location>
</feature>
<protein>
    <submittedName>
        <fullName evidence="7">Oligosaccharide flippase family protein</fullName>
    </submittedName>
</protein>
<feature type="transmembrane region" description="Helical" evidence="6">
    <location>
        <begin position="504"/>
        <end position="525"/>
    </location>
</feature>
<feature type="transmembrane region" description="Helical" evidence="6">
    <location>
        <begin position="541"/>
        <end position="561"/>
    </location>
</feature>
<feature type="transmembrane region" description="Helical" evidence="6">
    <location>
        <begin position="293"/>
        <end position="313"/>
    </location>
</feature>